<proteinExistence type="predicted"/>
<dbReference type="Pfam" id="PF00440">
    <property type="entry name" value="TetR_N"/>
    <property type="match status" value="1"/>
</dbReference>
<reference evidence="6" key="1">
    <citation type="submission" date="2020-12" db="EMBL/GenBank/DDBJ databases">
        <title>Antrihabitans popcorni sp. nov. and Antrihabitans auranticaus sp. nov., isolated from a larva cave.</title>
        <authorList>
            <person name="Lee S.D."/>
            <person name="Kim I.S."/>
        </authorList>
    </citation>
    <scope>NUCLEOTIDE SEQUENCE</scope>
    <source>
        <strain evidence="6">YC3-6</strain>
    </source>
</reference>
<dbReference type="Gene3D" id="1.10.357.10">
    <property type="entry name" value="Tetracycline Repressor, domain 2"/>
    <property type="match status" value="1"/>
</dbReference>
<dbReference type="SUPFAM" id="SSF46689">
    <property type="entry name" value="Homeodomain-like"/>
    <property type="match status" value="1"/>
</dbReference>
<evidence type="ECO:0000256" key="1">
    <source>
        <dbReference type="ARBA" id="ARBA00023015"/>
    </source>
</evidence>
<accession>A0A934NQG7</accession>
<dbReference type="GO" id="GO:0000976">
    <property type="term" value="F:transcription cis-regulatory region binding"/>
    <property type="evidence" value="ECO:0007669"/>
    <property type="project" value="TreeGrafter"/>
</dbReference>
<evidence type="ECO:0000256" key="4">
    <source>
        <dbReference type="PROSITE-ProRule" id="PRU00335"/>
    </source>
</evidence>
<dbReference type="Proteomes" id="UP000655868">
    <property type="component" value="Unassembled WGS sequence"/>
</dbReference>
<evidence type="ECO:0000313" key="7">
    <source>
        <dbReference type="Proteomes" id="UP000655868"/>
    </source>
</evidence>
<dbReference type="PANTHER" id="PTHR30055:SF234">
    <property type="entry name" value="HTH-TYPE TRANSCRIPTIONAL REGULATOR BETI"/>
    <property type="match status" value="1"/>
</dbReference>
<keyword evidence="3" id="KW-0804">Transcription</keyword>
<keyword evidence="7" id="KW-1185">Reference proteome</keyword>
<sequence length="217" mass="24122">MRSPIRMTQKQRVDAMRNRLLDAAVDCLCESGYAGLSTNDVVRQAEVSRGALAHHFPTKSDLVAALAEHLIGQRAEEFRRRFGALPPSRRTAPEALDVLWSLYDDRNFAALLELTVAARTDDELREEVAAIPKQLNDMTRSVVTEYFPDLANMPFIDDIISGVEALYTGLRVHSIIDGDARGRQSAVRELIKFAIAGAQGSSLLSSFFHPPDNRRSQ</sequence>
<dbReference type="EMBL" id="JAEMNV010000003">
    <property type="protein sequence ID" value="MBJ8339380.1"/>
    <property type="molecule type" value="Genomic_DNA"/>
</dbReference>
<dbReference type="PROSITE" id="PS50977">
    <property type="entry name" value="HTH_TETR_2"/>
    <property type="match status" value="1"/>
</dbReference>
<dbReference type="AlphaFoldDB" id="A0A934NQG7"/>
<dbReference type="PANTHER" id="PTHR30055">
    <property type="entry name" value="HTH-TYPE TRANSCRIPTIONAL REGULATOR RUTR"/>
    <property type="match status" value="1"/>
</dbReference>
<feature type="domain" description="HTH tetR-type" evidence="5">
    <location>
        <begin position="14"/>
        <end position="74"/>
    </location>
</feature>
<name>A0A934NQG7_9NOCA</name>
<dbReference type="InterPro" id="IPR050109">
    <property type="entry name" value="HTH-type_TetR-like_transc_reg"/>
</dbReference>
<evidence type="ECO:0000259" key="5">
    <source>
        <dbReference type="PROSITE" id="PS50977"/>
    </source>
</evidence>
<dbReference type="GO" id="GO:0003700">
    <property type="term" value="F:DNA-binding transcription factor activity"/>
    <property type="evidence" value="ECO:0007669"/>
    <property type="project" value="TreeGrafter"/>
</dbReference>
<feature type="DNA-binding region" description="H-T-H motif" evidence="4">
    <location>
        <begin position="37"/>
        <end position="56"/>
    </location>
</feature>
<keyword evidence="1" id="KW-0805">Transcription regulation</keyword>
<dbReference type="PRINTS" id="PR00455">
    <property type="entry name" value="HTHTETR"/>
</dbReference>
<comment type="caution">
    <text evidence="6">The sequence shown here is derived from an EMBL/GenBank/DDBJ whole genome shotgun (WGS) entry which is preliminary data.</text>
</comment>
<organism evidence="6 7">
    <name type="scientific">Antrihabitans stalagmiti</name>
    <dbReference type="NCBI Taxonomy" id="2799499"/>
    <lineage>
        <taxon>Bacteria</taxon>
        <taxon>Bacillati</taxon>
        <taxon>Actinomycetota</taxon>
        <taxon>Actinomycetes</taxon>
        <taxon>Mycobacteriales</taxon>
        <taxon>Nocardiaceae</taxon>
        <taxon>Antrihabitans</taxon>
    </lineage>
</organism>
<dbReference type="InterPro" id="IPR009057">
    <property type="entry name" value="Homeodomain-like_sf"/>
</dbReference>
<dbReference type="RefSeq" id="WP_199704084.1">
    <property type="nucleotide sequence ID" value="NZ_JAEMNV010000003.1"/>
</dbReference>
<evidence type="ECO:0000256" key="3">
    <source>
        <dbReference type="ARBA" id="ARBA00023163"/>
    </source>
</evidence>
<protein>
    <submittedName>
        <fullName evidence="6">TetR/AcrR family transcriptional regulator</fullName>
    </submittedName>
</protein>
<dbReference type="InterPro" id="IPR001647">
    <property type="entry name" value="HTH_TetR"/>
</dbReference>
<gene>
    <name evidence="6" type="ORF">JGU71_10805</name>
</gene>
<evidence type="ECO:0000313" key="6">
    <source>
        <dbReference type="EMBL" id="MBJ8339380.1"/>
    </source>
</evidence>
<keyword evidence="2 4" id="KW-0238">DNA-binding</keyword>
<evidence type="ECO:0000256" key="2">
    <source>
        <dbReference type="ARBA" id="ARBA00023125"/>
    </source>
</evidence>